<keyword evidence="2 7" id="KW-0227">DNA damage</keyword>
<evidence type="ECO:0000256" key="1">
    <source>
        <dbReference type="ARBA" id="ARBA00008184"/>
    </source>
</evidence>
<proteinExistence type="inferred from homology"/>
<evidence type="ECO:0000256" key="9">
    <source>
        <dbReference type="SAM" id="MobiDB-lite"/>
    </source>
</evidence>
<comment type="caution">
    <text evidence="11">The sequence shown here is derived from an EMBL/GenBank/DDBJ whole genome shotgun (WGS) entry which is preliminary data.</text>
</comment>
<evidence type="ECO:0000256" key="6">
    <source>
        <dbReference type="ARBA" id="ARBA00023242"/>
    </source>
</evidence>
<dbReference type="Proteomes" id="UP000326924">
    <property type="component" value="Unassembled WGS sequence"/>
</dbReference>
<evidence type="ECO:0000256" key="7">
    <source>
        <dbReference type="HAMAP-Rule" id="MF_03166"/>
    </source>
</evidence>
<dbReference type="PROSITE" id="PS00130">
    <property type="entry name" value="U_DNA_GLYCOSYLASE"/>
    <property type="match status" value="1"/>
</dbReference>
<dbReference type="PANTHER" id="PTHR11264">
    <property type="entry name" value="URACIL-DNA GLYCOSYLASE"/>
    <property type="match status" value="1"/>
</dbReference>
<dbReference type="FunCoup" id="A0A5J5F0L1">
    <property type="interactions" value="310"/>
</dbReference>
<evidence type="ECO:0000259" key="10">
    <source>
        <dbReference type="SMART" id="SM00986"/>
    </source>
</evidence>
<reference evidence="11 12" key="1">
    <citation type="submission" date="2019-09" db="EMBL/GenBank/DDBJ databases">
        <title>Draft genome of the ectomycorrhizal ascomycete Sphaerosporella brunnea.</title>
        <authorList>
            <consortium name="DOE Joint Genome Institute"/>
            <person name="Benucci G.M."/>
            <person name="Marozzi G."/>
            <person name="Antonielli L."/>
            <person name="Sanchez S."/>
            <person name="Marco P."/>
            <person name="Wang X."/>
            <person name="Falini L.B."/>
            <person name="Barry K."/>
            <person name="Haridas S."/>
            <person name="Lipzen A."/>
            <person name="Labutti K."/>
            <person name="Grigoriev I.V."/>
            <person name="Murat C."/>
            <person name="Martin F."/>
            <person name="Albertini E."/>
            <person name="Donnini D."/>
            <person name="Bonito G."/>
        </authorList>
    </citation>
    <scope>NUCLEOTIDE SEQUENCE [LARGE SCALE GENOMIC DNA]</scope>
    <source>
        <strain evidence="11 12">Sb_GMNB300</strain>
    </source>
</reference>
<keyword evidence="5 7" id="KW-0234">DNA repair</keyword>
<dbReference type="PANTHER" id="PTHR11264:SF0">
    <property type="entry name" value="URACIL-DNA GLYCOSYLASE"/>
    <property type="match status" value="1"/>
</dbReference>
<dbReference type="InterPro" id="IPR005122">
    <property type="entry name" value="Uracil-DNA_glycosylase-like"/>
</dbReference>
<feature type="compositionally biased region" description="Basic residues" evidence="9">
    <location>
        <begin position="1"/>
        <end position="10"/>
    </location>
</feature>
<dbReference type="HAMAP" id="MF_00148">
    <property type="entry name" value="UDG"/>
    <property type="match status" value="1"/>
</dbReference>
<dbReference type="GO" id="GO:0005739">
    <property type="term" value="C:mitochondrion"/>
    <property type="evidence" value="ECO:0007669"/>
    <property type="project" value="UniProtKB-SubCell"/>
</dbReference>
<dbReference type="SMART" id="SM00987">
    <property type="entry name" value="UreE_C"/>
    <property type="match status" value="1"/>
</dbReference>
<sequence length="395" mass="42936">MSPPTLKRKAPATPATPAKKTRSITSFFTPKQASASGPSSLSTALPKFDRAAWVSSLSEEQKSLLALEIETMHESWLGALKDELVSDGFLRLKKFLSEEKGVVYPPSKDIYSWSRYCPLDTVKVVILGQDPYHGPNQAMGLSFSVHPPTPAPPSLQNIYKGLKNDYPEFTAPPNRGGSLVPWAERGVLMLNACLTVRAGAPASHANKGWERLTGKALEAVAQRRKGGVVFMAWGAEAAKRVAKLDTKRHLVLKSVHPSPLSAMRGFFDAGHFKKANEWLELKYGDKGPINWSLHGSTPVGLRKEALKKATDVADADDEFGVHDEEAMVEAALKAEKAFTSRQKPDETQTATSSNVGATVSKGKEDAAAEENKMEEVEKTDIAKESRMEGVEPVDG</sequence>
<name>A0A5J5F0L1_9PEZI</name>
<dbReference type="InterPro" id="IPR002043">
    <property type="entry name" value="UDG_fam1"/>
</dbReference>
<feature type="compositionally biased region" description="Polar residues" evidence="9">
    <location>
        <begin position="347"/>
        <end position="357"/>
    </location>
</feature>
<evidence type="ECO:0000313" key="12">
    <source>
        <dbReference type="Proteomes" id="UP000326924"/>
    </source>
</evidence>
<keyword evidence="6 7" id="KW-0539">Nucleus</keyword>
<evidence type="ECO:0000256" key="5">
    <source>
        <dbReference type="ARBA" id="ARBA00023204"/>
    </source>
</evidence>
<dbReference type="InterPro" id="IPR036895">
    <property type="entry name" value="Uracil-DNA_glycosylase-like_sf"/>
</dbReference>
<evidence type="ECO:0000256" key="3">
    <source>
        <dbReference type="ARBA" id="ARBA00022801"/>
    </source>
</evidence>
<dbReference type="Pfam" id="PF03167">
    <property type="entry name" value="UDG"/>
    <property type="match status" value="1"/>
</dbReference>
<comment type="subcellular location">
    <subcellularLocation>
        <location evidence="7">Mitochondrion</location>
    </subcellularLocation>
    <subcellularLocation>
        <location evidence="7">Nucleus</location>
    </subcellularLocation>
</comment>
<feature type="region of interest" description="Disordered" evidence="9">
    <location>
        <begin position="1"/>
        <end position="23"/>
    </location>
</feature>
<keyword evidence="12" id="KW-1185">Reference proteome</keyword>
<evidence type="ECO:0000256" key="4">
    <source>
        <dbReference type="ARBA" id="ARBA00023128"/>
    </source>
</evidence>
<organism evidence="11 12">
    <name type="scientific">Sphaerosporella brunnea</name>
    <dbReference type="NCBI Taxonomy" id="1250544"/>
    <lineage>
        <taxon>Eukaryota</taxon>
        <taxon>Fungi</taxon>
        <taxon>Dikarya</taxon>
        <taxon>Ascomycota</taxon>
        <taxon>Pezizomycotina</taxon>
        <taxon>Pezizomycetes</taxon>
        <taxon>Pezizales</taxon>
        <taxon>Pyronemataceae</taxon>
        <taxon>Sphaerosporella</taxon>
    </lineage>
</organism>
<dbReference type="EC" id="3.2.2.27" evidence="7"/>
<dbReference type="AlphaFoldDB" id="A0A5J5F0L1"/>
<evidence type="ECO:0000313" key="11">
    <source>
        <dbReference type="EMBL" id="KAA8909481.1"/>
    </source>
</evidence>
<dbReference type="NCBIfam" id="NF003588">
    <property type="entry name" value="PRK05254.1-1"/>
    <property type="match status" value="1"/>
</dbReference>
<comment type="similarity">
    <text evidence="1 7">Belongs to the uracil-DNA glycosylase (UDG) superfamily. UNG family.</text>
</comment>
<dbReference type="InterPro" id="IPR018085">
    <property type="entry name" value="Ura-DNA_Glyclase_AS"/>
</dbReference>
<dbReference type="EMBL" id="VXIS01000057">
    <property type="protein sequence ID" value="KAA8909481.1"/>
    <property type="molecule type" value="Genomic_DNA"/>
</dbReference>
<dbReference type="NCBIfam" id="NF003592">
    <property type="entry name" value="PRK05254.1-5"/>
    <property type="match status" value="1"/>
</dbReference>
<feature type="region of interest" description="Disordered" evidence="9">
    <location>
        <begin position="338"/>
        <end position="395"/>
    </location>
</feature>
<dbReference type="CDD" id="cd10027">
    <property type="entry name" value="UDG-F1-like"/>
    <property type="match status" value="1"/>
</dbReference>
<feature type="domain" description="Uracil-DNA glycosylase-like" evidence="10">
    <location>
        <begin position="115"/>
        <end position="279"/>
    </location>
</feature>
<dbReference type="GO" id="GO:0097510">
    <property type="term" value="P:base-excision repair, AP site formation via deaminated base removal"/>
    <property type="evidence" value="ECO:0007669"/>
    <property type="project" value="TreeGrafter"/>
</dbReference>
<dbReference type="SUPFAM" id="SSF52141">
    <property type="entry name" value="Uracil-DNA glycosylase-like"/>
    <property type="match status" value="1"/>
</dbReference>
<accession>A0A5J5F0L1</accession>
<dbReference type="NCBIfam" id="NF003589">
    <property type="entry name" value="PRK05254.1-2"/>
    <property type="match status" value="1"/>
</dbReference>
<feature type="compositionally biased region" description="Basic and acidic residues" evidence="9">
    <location>
        <begin position="361"/>
        <end position="389"/>
    </location>
</feature>
<dbReference type="OrthoDB" id="10031947at2759"/>
<dbReference type="GO" id="GO:0005634">
    <property type="term" value="C:nucleus"/>
    <property type="evidence" value="ECO:0007669"/>
    <property type="project" value="UniProtKB-SubCell"/>
</dbReference>
<evidence type="ECO:0000256" key="8">
    <source>
        <dbReference type="PROSITE-ProRule" id="PRU10072"/>
    </source>
</evidence>
<comment type="function">
    <text evidence="7">Excises uracil residues from the DNA which can arise as a result of misincorporation of dUMP residues by DNA polymerase or due to deamination of cytosine.</text>
</comment>
<dbReference type="Gene3D" id="3.40.470.10">
    <property type="entry name" value="Uracil-DNA glycosylase-like domain"/>
    <property type="match status" value="1"/>
</dbReference>
<keyword evidence="4 7" id="KW-0496">Mitochondrion</keyword>
<evidence type="ECO:0000256" key="2">
    <source>
        <dbReference type="ARBA" id="ARBA00022763"/>
    </source>
</evidence>
<dbReference type="InParanoid" id="A0A5J5F0L1"/>
<dbReference type="SMART" id="SM00986">
    <property type="entry name" value="UDG"/>
    <property type="match status" value="1"/>
</dbReference>
<protein>
    <recommendedName>
        <fullName evidence="7">Uracil-DNA glycosylase</fullName>
        <shortName evidence="7">UDG</shortName>
        <ecNumber evidence="7">3.2.2.27</ecNumber>
    </recommendedName>
</protein>
<dbReference type="NCBIfam" id="TIGR00628">
    <property type="entry name" value="ung"/>
    <property type="match status" value="1"/>
</dbReference>
<gene>
    <name evidence="7" type="primary">UNG1</name>
    <name evidence="11" type="ORF">FN846DRAFT_776260</name>
</gene>
<comment type="catalytic activity">
    <reaction evidence="7">
        <text>Hydrolyzes single-stranded DNA or mismatched double-stranded DNA and polynucleotides, releasing free uracil.</text>
        <dbReference type="EC" id="3.2.2.27"/>
    </reaction>
</comment>
<dbReference type="GO" id="GO:0004844">
    <property type="term" value="F:uracil DNA N-glycosylase activity"/>
    <property type="evidence" value="ECO:0007669"/>
    <property type="project" value="UniProtKB-UniRule"/>
</dbReference>
<keyword evidence="3 7" id="KW-0378">Hydrolase</keyword>
<dbReference type="FunFam" id="3.40.470.10:FF:000007">
    <property type="entry name" value="Uracil-DNA glycosylase"/>
    <property type="match status" value="1"/>
</dbReference>
<feature type="active site" description="Proton acceptor" evidence="7 8">
    <location>
        <position position="130"/>
    </location>
</feature>